<evidence type="ECO:0000313" key="3">
    <source>
        <dbReference type="EMBL" id="JAT91930.1"/>
    </source>
</evidence>
<dbReference type="GO" id="GO:0006689">
    <property type="term" value="P:ganglioside catabolic process"/>
    <property type="evidence" value="ECO:0007669"/>
    <property type="project" value="InterPro"/>
</dbReference>
<dbReference type="SUPFAM" id="SSF63707">
    <property type="entry name" value="Ganglioside M2 (gm2) activator"/>
    <property type="match status" value="1"/>
</dbReference>
<keyword evidence="1 2" id="KW-0732">Signal</keyword>
<proteinExistence type="evidence at transcript level"/>
<dbReference type="PANTHER" id="PTHR17357">
    <property type="entry name" value="GM2 GANGLIOSIDE ACTIVATOR PROTEIN"/>
    <property type="match status" value="1"/>
</dbReference>
<dbReference type="PANTHER" id="PTHR17357:SF0">
    <property type="entry name" value="GANGLIOSIDE GM2 ACTIVATOR"/>
    <property type="match status" value="1"/>
</dbReference>
<dbReference type="InterPro" id="IPR036846">
    <property type="entry name" value="GM2-AP_sf"/>
</dbReference>
<protein>
    <submittedName>
        <fullName evidence="3">Putative lipocalin-8 9</fullName>
    </submittedName>
</protein>
<sequence>MLLAVLVPTVLFVTTSSSAEDAMTPMLTKCSEMHDVAVVDLTVTSNSGSNMLNVSFTMDVVKSLQTNVTLEVAMVDEGMTSLIPCIEDVGSCEYKLCGGNSSMEMNITEAWSNTCPIPPSKYHVSLVLDLTKNSHLTSGNAMKVFNYTFEDNGTVAGCVSFEVHVPPGSGSSAPSPTAFHVSWILL</sequence>
<dbReference type="InterPro" id="IPR028996">
    <property type="entry name" value="GM2-AP"/>
</dbReference>
<feature type="signal peptide" evidence="2">
    <location>
        <begin position="1"/>
        <end position="19"/>
    </location>
</feature>
<reference evidence="3" key="1">
    <citation type="journal article" date="2017" name="Front. Cell. Infect. Microbiol.">
        <title>The Distinct Transcriptional Response of the Midgut of Amblyomma sculptum and Amblyomma aureolatum Ticks to Rickettsia rickettsii Correlates to Their Differences in Susceptibility to Infection.</title>
        <authorList>
            <person name="Martins L.A."/>
            <person name="Galletti M.F.B.M."/>
            <person name="Ribeiro J.M."/>
            <person name="Fujita A."/>
            <person name="Costa F.B."/>
            <person name="Labruna M.B."/>
            <person name="Daffre S."/>
            <person name="Fogaca A.C."/>
        </authorList>
    </citation>
    <scope>NUCLEOTIDE SEQUENCE</scope>
</reference>
<dbReference type="GO" id="GO:0009898">
    <property type="term" value="C:cytoplasmic side of plasma membrane"/>
    <property type="evidence" value="ECO:0007669"/>
    <property type="project" value="TreeGrafter"/>
</dbReference>
<organism evidence="3">
    <name type="scientific">Amblyomma aureolatum</name>
    <dbReference type="NCBI Taxonomy" id="187763"/>
    <lineage>
        <taxon>Eukaryota</taxon>
        <taxon>Metazoa</taxon>
        <taxon>Ecdysozoa</taxon>
        <taxon>Arthropoda</taxon>
        <taxon>Chelicerata</taxon>
        <taxon>Arachnida</taxon>
        <taxon>Acari</taxon>
        <taxon>Parasitiformes</taxon>
        <taxon>Ixodida</taxon>
        <taxon>Ixodoidea</taxon>
        <taxon>Ixodidae</taxon>
        <taxon>Amblyomminae</taxon>
        <taxon>Amblyomma</taxon>
    </lineage>
</organism>
<feature type="chain" id="PRO_5009115726" evidence="2">
    <location>
        <begin position="20"/>
        <end position="186"/>
    </location>
</feature>
<dbReference type="Gene3D" id="2.70.220.10">
    <property type="entry name" value="Ganglioside GM2 activator"/>
    <property type="match status" value="1"/>
</dbReference>
<accession>A0A1E1WY18</accession>
<dbReference type="GO" id="GO:0008047">
    <property type="term" value="F:enzyme activator activity"/>
    <property type="evidence" value="ECO:0007669"/>
    <property type="project" value="InterPro"/>
</dbReference>
<dbReference type="AlphaFoldDB" id="A0A1E1WY18"/>
<feature type="non-terminal residue" evidence="3">
    <location>
        <position position="186"/>
    </location>
</feature>
<dbReference type="EMBL" id="GFAC01007258">
    <property type="protein sequence ID" value="JAT91930.1"/>
    <property type="molecule type" value="mRNA"/>
</dbReference>
<name>A0A1E1WY18_9ACAR</name>
<evidence type="ECO:0000256" key="1">
    <source>
        <dbReference type="ARBA" id="ARBA00022729"/>
    </source>
</evidence>
<dbReference type="GO" id="GO:0005319">
    <property type="term" value="F:lipid transporter activity"/>
    <property type="evidence" value="ECO:0007669"/>
    <property type="project" value="TreeGrafter"/>
</dbReference>
<evidence type="ECO:0000256" key="2">
    <source>
        <dbReference type="SAM" id="SignalP"/>
    </source>
</evidence>